<gene>
    <name evidence="3" type="ORF">HannXRQ_Chr03g0082901</name>
    <name evidence="2" type="ORF">HanXRQr2_Chr03g0123931</name>
</gene>
<accession>A0A251V902</accession>
<feature type="transmembrane region" description="Helical" evidence="1">
    <location>
        <begin position="31"/>
        <end position="56"/>
    </location>
</feature>
<name>A0A251V902_HELAN</name>
<evidence type="ECO:0000256" key="1">
    <source>
        <dbReference type="SAM" id="Phobius"/>
    </source>
</evidence>
<protein>
    <submittedName>
        <fullName evidence="3">Uncharacterized protein</fullName>
    </submittedName>
</protein>
<reference evidence="3" key="2">
    <citation type="submission" date="2017-02" db="EMBL/GenBank/DDBJ databases">
        <title>Sunflower complete genome.</title>
        <authorList>
            <person name="Langlade N."/>
            <person name="Munos S."/>
        </authorList>
    </citation>
    <scope>NUCLEOTIDE SEQUENCE [LARGE SCALE GENOMIC DNA]</scope>
    <source>
        <tissue evidence="3">Leaves</tissue>
    </source>
</reference>
<evidence type="ECO:0000313" key="2">
    <source>
        <dbReference type="EMBL" id="KAF5815513.1"/>
    </source>
</evidence>
<reference evidence="2 4" key="1">
    <citation type="journal article" date="2017" name="Nature">
        <title>The sunflower genome provides insights into oil metabolism, flowering and Asterid evolution.</title>
        <authorList>
            <person name="Badouin H."/>
            <person name="Gouzy J."/>
            <person name="Grassa C.J."/>
            <person name="Murat F."/>
            <person name="Staton S.E."/>
            <person name="Cottret L."/>
            <person name="Lelandais-Briere C."/>
            <person name="Owens G.L."/>
            <person name="Carrere S."/>
            <person name="Mayjonade B."/>
            <person name="Legrand L."/>
            <person name="Gill N."/>
            <person name="Kane N.C."/>
            <person name="Bowers J.E."/>
            <person name="Hubner S."/>
            <person name="Bellec A."/>
            <person name="Berard A."/>
            <person name="Berges H."/>
            <person name="Blanchet N."/>
            <person name="Boniface M.C."/>
            <person name="Brunel D."/>
            <person name="Catrice O."/>
            <person name="Chaidir N."/>
            <person name="Claudel C."/>
            <person name="Donnadieu C."/>
            <person name="Faraut T."/>
            <person name="Fievet G."/>
            <person name="Helmstetter N."/>
            <person name="King M."/>
            <person name="Knapp S.J."/>
            <person name="Lai Z."/>
            <person name="Le Paslier M.C."/>
            <person name="Lippi Y."/>
            <person name="Lorenzon L."/>
            <person name="Mandel J.R."/>
            <person name="Marage G."/>
            <person name="Marchand G."/>
            <person name="Marquand E."/>
            <person name="Bret-Mestries E."/>
            <person name="Morien E."/>
            <person name="Nambeesan S."/>
            <person name="Nguyen T."/>
            <person name="Pegot-Espagnet P."/>
            <person name="Pouilly N."/>
            <person name="Raftis F."/>
            <person name="Sallet E."/>
            <person name="Schiex T."/>
            <person name="Thomas J."/>
            <person name="Vandecasteele C."/>
            <person name="Vares D."/>
            <person name="Vear F."/>
            <person name="Vautrin S."/>
            <person name="Crespi M."/>
            <person name="Mangin B."/>
            <person name="Burke J.M."/>
            <person name="Salse J."/>
            <person name="Munos S."/>
            <person name="Vincourt P."/>
            <person name="Rieseberg L.H."/>
            <person name="Langlade N.B."/>
        </authorList>
    </citation>
    <scope>NUCLEOTIDE SEQUENCE [LARGE SCALE GENOMIC DNA]</scope>
    <source>
        <strain evidence="4">cv. SF193</strain>
        <tissue evidence="2">Leaves</tissue>
    </source>
</reference>
<dbReference type="EMBL" id="CM007892">
    <property type="protein sequence ID" value="OTG32098.1"/>
    <property type="molecule type" value="Genomic_DNA"/>
</dbReference>
<evidence type="ECO:0000313" key="4">
    <source>
        <dbReference type="Proteomes" id="UP000215914"/>
    </source>
</evidence>
<keyword evidence="1" id="KW-0812">Transmembrane</keyword>
<keyword evidence="1" id="KW-1133">Transmembrane helix</keyword>
<dbReference type="EMBL" id="MNCJ02000318">
    <property type="protein sequence ID" value="KAF5815513.1"/>
    <property type="molecule type" value="Genomic_DNA"/>
</dbReference>
<dbReference type="InParanoid" id="A0A251V902"/>
<evidence type="ECO:0000313" key="3">
    <source>
        <dbReference type="EMBL" id="OTG32098.1"/>
    </source>
</evidence>
<proteinExistence type="predicted"/>
<dbReference type="Proteomes" id="UP000215914">
    <property type="component" value="Chromosome 3"/>
</dbReference>
<dbReference type="AlphaFoldDB" id="A0A251V902"/>
<dbReference type="Gramene" id="mRNA:HanXRQr2_Chr03g0123931">
    <property type="protein sequence ID" value="mRNA:HanXRQr2_Chr03g0123931"/>
    <property type="gene ID" value="HanXRQr2_Chr03g0123931"/>
</dbReference>
<keyword evidence="1" id="KW-0472">Membrane</keyword>
<reference evidence="2" key="3">
    <citation type="submission" date="2020-06" db="EMBL/GenBank/DDBJ databases">
        <title>Helianthus annuus Genome sequencing and assembly Release 2.</title>
        <authorList>
            <person name="Gouzy J."/>
            <person name="Langlade N."/>
            <person name="Munos S."/>
        </authorList>
    </citation>
    <scope>NUCLEOTIDE SEQUENCE</scope>
    <source>
        <tissue evidence="2">Leaves</tissue>
    </source>
</reference>
<sequence length="115" mass="13516">MFFSPNIRRSVVVLELSFKKVLLWNVKTTNFSWQVLNLCSVILMIPSLITFFHLNLKIEDLKKKFKDDWDTKTESQGKTSVVCDEDLTIKDKSKFETDLDKFLIPKNKSHVYLLT</sequence>
<keyword evidence="4" id="KW-1185">Reference proteome</keyword>
<organism evidence="3 4">
    <name type="scientific">Helianthus annuus</name>
    <name type="common">Common sunflower</name>
    <dbReference type="NCBI Taxonomy" id="4232"/>
    <lineage>
        <taxon>Eukaryota</taxon>
        <taxon>Viridiplantae</taxon>
        <taxon>Streptophyta</taxon>
        <taxon>Embryophyta</taxon>
        <taxon>Tracheophyta</taxon>
        <taxon>Spermatophyta</taxon>
        <taxon>Magnoliopsida</taxon>
        <taxon>eudicotyledons</taxon>
        <taxon>Gunneridae</taxon>
        <taxon>Pentapetalae</taxon>
        <taxon>asterids</taxon>
        <taxon>campanulids</taxon>
        <taxon>Asterales</taxon>
        <taxon>Asteraceae</taxon>
        <taxon>Asteroideae</taxon>
        <taxon>Heliantheae alliance</taxon>
        <taxon>Heliantheae</taxon>
        <taxon>Helianthus</taxon>
    </lineage>
</organism>